<comment type="catalytic activity">
    <reaction evidence="5">
        <text>(S)-malate + NAD(+) = oxaloacetate + NADH + H(+)</text>
        <dbReference type="Rhea" id="RHEA:21432"/>
        <dbReference type="ChEBI" id="CHEBI:15378"/>
        <dbReference type="ChEBI" id="CHEBI:15589"/>
        <dbReference type="ChEBI" id="CHEBI:16452"/>
        <dbReference type="ChEBI" id="CHEBI:57540"/>
        <dbReference type="ChEBI" id="CHEBI:57945"/>
        <dbReference type="EC" id="1.1.1.37"/>
    </reaction>
</comment>
<evidence type="ECO:0000313" key="8">
    <source>
        <dbReference type="EMBL" id="EQD75374.1"/>
    </source>
</evidence>
<dbReference type="InterPro" id="IPR001557">
    <property type="entry name" value="L-lactate/malate_DH"/>
</dbReference>
<protein>
    <recommendedName>
        <fullName evidence="1">malate dehydrogenase</fullName>
        <ecNumber evidence="1">1.1.1.37</ecNumber>
    </recommendedName>
</protein>
<evidence type="ECO:0000256" key="4">
    <source>
        <dbReference type="ARBA" id="ARBA00023027"/>
    </source>
</evidence>
<dbReference type="GO" id="GO:0006099">
    <property type="term" value="P:tricarboxylic acid cycle"/>
    <property type="evidence" value="ECO:0007669"/>
    <property type="project" value="UniProtKB-KW"/>
</dbReference>
<proteinExistence type="predicted"/>
<dbReference type="EC" id="1.1.1.37" evidence="1"/>
<comment type="caution">
    <text evidence="8">The sequence shown here is derived from an EMBL/GenBank/DDBJ whole genome shotgun (WGS) entry which is preliminary data.</text>
</comment>
<dbReference type="GO" id="GO:0030060">
    <property type="term" value="F:L-malate dehydrogenase (NAD+) activity"/>
    <property type="evidence" value="ECO:0007669"/>
    <property type="project" value="UniProtKB-EC"/>
</dbReference>
<gene>
    <name evidence="8" type="ORF">B1A_04006</name>
</gene>
<dbReference type="Pfam" id="PF00056">
    <property type="entry name" value="Ldh_1_N"/>
    <property type="match status" value="1"/>
</dbReference>
<dbReference type="GO" id="GO:0019752">
    <property type="term" value="P:carboxylic acid metabolic process"/>
    <property type="evidence" value="ECO:0007669"/>
    <property type="project" value="InterPro"/>
</dbReference>
<evidence type="ECO:0000256" key="3">
    <source>
        <dbReference type="ARBA" id="ARBA00023002"/>
    </source>
</evidence>
<dbReference type="PANTHER" id="PTHR11540">
    <property type="entry name" value="MALATE AND LACTATE DEHYDROGENASE"/>
    <property type="match status" value="1"/>
</dbReference>
<evidence type="ECO:0000256" key="6">
    <source>
        <dbReference type="SAM" id="MobiDB-lite"/>
    </source>
</evidence>
<evidence type="ECO:0000259" key="7">
    <source>
        <dbReference type="Pfam" id="PF00056"/>
    </source>
</evidence>
<feature type="non-terminal residue" evidence="8">
    <location>
        <position position="114"/>
    </location>
</feature>
<dbReference type="EMBL" id="AUZX01002916">
    <property type="protein sequence ID" value="EQD75374.1"/>
    <property type="molecule type" value="Genomic_DNA"/>
</dbReference>
<dbReference type="SUPFAM" id="SSF51735">
    <property type="entry name" value="NAD(P)-binding Rossmann-fold domains"/>
    <property type="match status" value="1"/>
</dbReference>
<dbReference type="InterPro" id="IPR036291">
    <property type="entry name" value="NAD(P)-bd_dom_sf"/>
</dbReference>
<keyword evidence="3" id="KW-0560">Oxidoreductase</keyword>
<feature type="compositionally biased region" description="Basic and acidic residues" evidence="6">
    <location>
        <begin position="91"/>
        <end position="103"/>
    </location>
</feature>
<name>T1D1M6_9ZZZZ</name>
<reference evidence="8" key="1">
    <citation type="submission" date="2013-08" db="EMBL/GenBank/DDBJ databases">
        <authorList>
            <person name="Mendez C."/>
            <person name="Richter M."/>
            <person name="Ferrer M."/>
            <person name="Sanchez J."/>
        </authorList>
    </citation>
    <scope>NUCLEOTIDE SEQUENCE</scope>
</reference>
<organism evidence="8">
    <name type="scientific">mine drainage metagenome</name>
    <dbReference type="NCBI Taxonomy" id="410659"/>
    <lineage>
        <taxon>unclassified sequences</taxon>
        <taxon>metagenomes</taxon>
        <taxon>ecological metagenomes</taxon>
    </lineage>
</organism>
<keyword evidence="4" id="KW-0520">NAD</keyword>
<dbReference type="GO" id="GO:0005737">
    <property type="term" value="C:cytoplasm"/>
    <property type="evidence" value="ECO:0007669"/>
    <property type="project" value="TreeGrafter"/>
</dbReference>
<evidence type="ECO:0000256" key="1">
    <source>
        <dbReference type="ARBA" id="ARBA00012995"/>
    </source>
</evidence>
<accession>T1D1M6</accession>
<dbReference type="AlphaFoldDB" id="T1D1M6"/>
<reference evidence="8" key="2">
    <citation type="journal article" date="2014" name="ISME J.">
        <title>Microbial stratification in low pH oxic and suboxic macroscopic growths along an acid mine drainage.</title>
        <authorList>
            <person name="Mendez-Garcia C."/>
            <person name="Mesa V."/>
            <person name="Sprenger R.R."/>
            <person name="Richter M."/>
            <person name="Diez M.S."/>
            <person name="Solano J."/>
            <person name="Bargiela R."/>
            <person name="Golyshina O.V."/>
            <person name="Manteca A."/>
            <person name="Ramos J.L."/>
            <person name="Gallego J.R."/>
            <person name="Llorente I."/>
            <person name="Martins Dos Santos V.A."/>
            <person name="Jensen O.N."/>
            <person name="Pelaez A.I."/>
            <person name="Sanchez J."/>
            <person name="Ferrer M."/>
        </authorList>
    </citation>
    <scope>NUCLEOTIDE SEQUENCE</scope>
</reference>
<evidence type="ECO:0000256" key="2">
    <source>
        <dbReference type="ARBA" id="ARBA00022532"/>
    </source>
</evidence>
<sequence>MKPKISIIGAGNVGANLAQFLVIKELGDVYLFDVVDGVPEGKSLDILEGNPHWGVDSFSKGFTTIDENAYENMENSDVIIITAGLARKPGMSRDDLLGKKRSDNIISGQNKSTK</sequence>
<dbReference type="Gene3D" id="3.40.50.720">
    <property type="entry name" value="NAD(P)-binding Rossmann-like Domain"/>
    <property type="match status" value="1"/>
</dbReference>
<feature type="compositionally biased region" description="Polar residues" evidence="6">
    <location>
        <begin position="104"/>
        <end position="114"/>
    </location>
</feature>
<evidence type="ECO:0000256" key="5">
    <source>
        <dbReference type="ARBA" id="ARBA00048313"/>
    </source>
</evidence>
<dbReference type="PANTHER" id="PTHR11540:SF16">
    <property type="entry name" value="MALATE DEHYDROGENASE, MITOCHONDRIAL"/>
    <property type="match status" value="1"/>
</dbReference>
<feature type="domain" description="Lactate/malate dehydrogenase N-terminal" evidence="7">
    <location>
        <begin position="4"/>
        <end position="100"/>
    </location>
</feature>
<dbReference type="InterPro" id="IPR001236">
    <property type="entry name" value="Lactate/malate_DH_N"/>
</dbReference>
<feature type="region of interest" description="Disordered" evidence="6">
    <location>
        <begin position="89"/>
        <end position="114"/>
    </location>
</feature>
<keyword evidence="2" id="KW-0816">Tricarboxylic acid cycle</keyword>
<dbReference type="PRINTS" id="PR00086">
    <property type="entry name" value="LLDHDRGNASE"/>
</dbReference>